<dbReference type="AlphaFoldDB" id="A0A6J8CBC4"/>
<proteinExistence type="predicted"/>
<evidence type="ECO:0000313" key="3">
    <source>
        <dbReference type="Proteomes" id="UP000507470"/>
    </source>
</evidence>
<reference evidence="2 3" key="1">
    <citation type="submission" date="2020-06" db="EMBL/GenBank/DDBJ databases">
        <authorList>
            <person name="Li R."/>
            <person name="Bekaert M."/>
        </authorList>
    </citation>
    <scope>NUCLEOTIDE SEQUENCE [LARGE SCALE GENOMIC DNA]</scope>
    <source>
        <strain evidence="3">wild</strain>
    </source>
</reference>
<gene>
    <name evidence="2" type="ORF">MCOR_27346</name>
</gene>
<sequence length="403" mass="46833">MRLNRIEWLNNCNFHDIKCDVFNHYKQAKRDFRDAQRSAIDEYESFIAHKIENDIDVDQKSVWIILNKRKHKPHTCAALKKDGTLFTDSNDLMSICEPDRETNLSDRVSAIREINRTLNEEDDVQFSYSDVIHICSHLKNNKACGHDRIAYEHIKYGGKLLLKHLHHLFNMIIQYGYIPGEWRKSIIFLLFKGGNKPRTDNNSYRGISLVPSIAKIFEKLLENELTKLRPDFPNHQQVAYQKQLSSMNASYNLQEVTFHHIEKSRLVNIVLLDSTKAFDTVPHDGLRIKLYEYGISAKLWCLLDKMYYDLMSAVFSGGKLSNWLKLHRGVRQGSILLAKLYLIFINDLIEKLESCQQGAFIHDLNASSPVQADDISIIATDRQSSQVMINICEDYSIRWSFAF</sequence>
<feature type="domain" description="Reverse transcriptase" evidence="1">
    <location>
        <begin position="171"/>
        <end position="403"/>
    </location>
</feature>
<organism evidence="2 3">
    <name type="scientific">Mytilus coruscus</name>
    <name type="common">Sea mussel</name>
    <dbReference type="NCBI Taxonomy" id="42192"/>
    <lineage>
        <taxon>Eukaryota</taxon>
        <taxon>Metazoa</taxon>
        <taxon>Spiralia</taxon>
        <taxon>Lophotrochozoa</taxon>
        <taxon>Mollusca</taxon>
        <taxon>Bivalvia</taxon>
        <taxon>Autobranchia</taxon>
        <taxon>Pteriomorphia</taxon>
        <taxon>Mytilida</taxon>
        <taxon>Mytiloidea</taxon>
        <taxon>Mytilidae</taxon>
        <taxon>Mytilinae</taxon>
        <taxon>Mytilus</taxon>
    </lineage>
</organism>
<keyword evidence="3" id="KW-1185">Reference proteome</keyword>
<evidence type="ECO:0000259" key="1">
    <source>
        <dbReference type="PROSITE" id="PS50878"/>
    </source>
</evidence>
<dbReference type="CDD" id="cd01650">
    <property type="entry name" value="RT_nLTR_like"/>
    <property type="match status" value="1"/>
</dbReference>
<evidence type="ECO:0000313" key="2">
    <source>
        <dbReference type="EMBL" id="CAC5392409.1"/>
    </source>
</evidence>
<dbReference type="EMBL" id="CACVKT020004980">
    <property type="protein sequence ID" value="CAC5392409.1"/>
    <property type="molecule type" value="Genomic_DNA"/>
</dbReference>
<dbReference type="OrthoDB" id="6159030at2759"/>
<dbReference type="Proteomes" id="UP000507470">
    <property type="component" value="Unassembled WGS sequence"/>
</dbReference>
<dbReference type="PANTHER" id="PTHR19446">
    <property type="entry name" value="REVERSE TRANSCRIPTASES"/>
    <property type="match status" value="1"/>
</dbReference>
<dbReference type="PROSITE" id="PS50878">
    <property type="entry name" value="RT_POL"/>
    <property type="match status" value="1"/>
</dbReference>
<dbReference type="Pfam" id="PF00078">
    <property type="entry name" value="RVT_1"/>
    <property type="match status" value="1"/>
</dbReference>
<dbReference type="InterPro" id="IPR000477">
    <property type="entry name" value="RT_dom"/>
</dbReference>
<protein>
    <recommendedName>
        <fullName evidence="1">Reverse transcriptase domain-containing protein</fullName>
    </recommendedName>
</protein>
<accession>A0A6J8CBC4</accession>
<name>A0A6J8CBC4_MYTCO</name>